<evidence type="ECO:0000256" key="1">
    <source>
        <dbReference type="SAM" id="Phobius"/>
    </source>
</evidence>
<feature type="transmembrane region" description="Helical" evidence="1">
    <location>
        <begin position="34"/>
        <end position="52"/>
    </location>
</feature>
<organism evidence="2 3">
    <name type="scientific">Edaphosphingomonas laterariae</name>
    <dbReference type="NCBI Taxonomy" id="861865"/>
    <lineage>
        <taxon>Bacteria</taxon>
        <taxon>Pseudomonadati</taxon>
        <taxon>Pseudomonadota</taxon>
        <taxon>Alphaproteobacteria</taxon>
        <taxon>Sphingomonadales</taxon>
        <taxon>Rhizorhabdaceae</taxon>
        <taxon>Edaphosphingomonas</taxon>
    </lineage>
</organism>
<protein>
    <submittedName>
        <fullName evidence="2">Uncharacterized protein</fullName>
    </submittedName>
</protein>
<dbReference type="Proteomes" id="UP000198281">
    <property type="component" value="Unassembled WGS sequence"/>
</dbReference>
<feature type="transmembrane region" description="Helical" evidence="1">
    <location>
        <begin position="64"/>
        <end position="85"/>
    </location>
</feature>
<accession>A0A239GGH0</accession>
<gene>
    <name evidence="2" type="ORF">SAMN06295912_11255</name>
</gene>
<dbReference type="EMBL" id="FZOS01000012">
    <property type="protein sequence ID" value="SNS68131.1"/>
    <property type="molecule type" value="Genomic_DNA"/>
</dbReference>
<name>A0A239GGH0_9SPHN</name>
<dbReference type="RefSeq" id="WP_089219886.1">
    <property type="nucleotide sequence ID" value="NZ_FZOS01000012.1"/>
</dbReference>
<sequence length="152" mass="16651">MDKVFGTRKEPFDRASAARPLASDWLWRPWYAKLWWAAIPLWWAGMAAASVAEPLAGFYESAAAGFLNIVFFPVTALMVLGVGYAQSLLAAFHTQSDSGSLSNETAAAIADLWEEHERGMENLSAAFDIHDPRSGGLYVGNPLSLQHPGRRL</sequence>
<proteinExistence type="predicted"/>
<keyword evidence="1" id="KW-0812">Transmembrane</keyword>
<dbReference type="OrthoDB" id="7451469at2"/>
<keyword evidence="1" id="KW-0472">Membrane</keyword>
<keyword evidence="1" id="KW-1133">Transmembrane helix</keyword>
<keyword evidence="3" id="KW-1185">Reference proteome</keyword>
<dbReference type="AlphaFoldDB" id="A0A239GGH0"/>
<evidence type="ECO:0000313" key="2">
    <source>
        <dbReference type="EMBL" id="SNS68131.1"/>
    </source>
</evidence>
<evidence type="ECO:0000313" key="3">
    <source>
        <dbReference type="Proteomes" id="UP000198281"/>
    </source>
</evidence>
<reference evidence="3" key="1">
    <citation type="submission" date="2017-06" db="EMBL/GenBank/DDBJ databases">
        <authorList>
            <person name="Varghese N."/>
            <person name="Submissions S."/>
        </authorList>
    </citation>
    <scope>NUCLEOTIDE SEQUENCE [LARGE SCALE GENOMIC DNA]</scope>
    <source>
        <strain evidence="3">LNB2</strain>
    </source>
</reference>